<keyword evidence="12" id="KW-1185">Reference proteome</keyword>
<feature type="transmembrane region" description="Helical" evidence="10">
    <location>
        <begin position="89"/>
        <end position="111"/>
    </location>
</feature>
<organism evidence="11 12">
    <name type="scientific">Hymenobacter cavernae</name>
    <dbReference type="NCBI Taxonomy" id="2044852"/>
    <lineage>
        <taxon>Bacteria</taxon>
        <taxon>Pseudomonadati</taxon>
        <taxon>Bacteroidota</taxon>
        <taxon>Cytophagia</taxon>
        <taxon>Cytophagales</taxon>
        <taxon>Hymenobacteraceae</taxon>
        <taxon>Hymenobacter</taxon>
    </lineage>
</organism>
<feature type="transmembrane region" description="Helical" evidence="10">
    <location>
        <begin position="418"/>
        <end position="438"/>
    </location>
</feature>
<dbReference type="PANTHER" id="PTHR43298:SF2">
    <property type="entry name" value="FMN_FAD EXPORTER YEEO-RELATED"/>
    <property type="match status" value="1"/>
</dbReference>
<evidence type="ECO:0000256" key="4">
    <source>
        <dbReference type="ARBA" id="ARBA00022475"/>
    </source>
</evidence>
<dbReference type="RefSeq" id="WP_188815759.1">
    <property type="nucleotide sequence ID" value="NZ_BMHT01000008.1"/>
</dbReference>
<evidence type="ECO:0000256" key="8">
    <source>
        <dbReference type="ARBA" id="ARBA00023136"/>
    </source>
</evidence>
<feature type="transmembrane region" description="Helical" evidence="10">
    <location>
        <begin position="274"/>
        <end position="297"/>
    </location>
</feature>
<evidence type="ECO:0000313" key="12">
    <source>
        <dbReference type="Proteomes" id="UP000632273"/>
    </source>
</evidence>
<comment type="caution">
    <text evidence="11">The sequence shown here is derived from an EMBL/GenBank/DDBJ whole genome shotgun (WGS) entry which is preliminary data.</text>
</comment>
<accession>A0ABQ1USC5</accession>
<dbReference type="InterPro" id="IPR050222">
    <property type="entry name" value="MATE_MdtK"/>
</dbReference>
<keyword evidence="7" id="KW-0406">Ion transport</keyword>
<proteinExistence type="predicted"/>
<evidence type="ECO:0000313" key="11">
    <source>
        <dbReference type="EMBL" id="GGF23756.1"/>
    </source>
</evidence>
<dbReference type="InterPro" id="IPR002528">
    <property type="entry name" value="MATE_fam"/>
</dbReference>
<evidence type="ECO:0000256" key="9">
    <source>
        <dbReference type="ARBA" id="ARBA00031636"/>
    </source>
</evidence>
<dbReference type="EMBL" id="BMHT01000008">
    <property type="protein sequence ID" value="GGF23756.1"/>
    <property type="molecule type" value="Genomic_DNA"/>
</dbReference>
<sequence length="456" mass="48028">MPFAAIRSHIKPTLLLAYPVILSQLGHVLVNVCDSVMVGQTGTVPLAAVSLSVSLSTVVMVLGMGLSMGITPLVAAADGKRDLPRLGQLLVNGVLLSSLAGLVLGVLGLLIAPMLPYFHQPTAVVQLAAPFVRVIFLSFLPLMVFQGFRQFAEGLGLTRQAMLLSIMANIVNALLCYALIFGHFGAPALGMIGAAWATLIARVLMALLMATYVLRAERLRPYREAAGSWLRLHGATMRRLLSLGLPIGVQMMFEMGAFSFSAIMIGWLSATALAAHQIAINIASVTYMAASGIAAAATIRVGNLRGLGDAAGARQAGFTAYLLAFLFMSSMGLILISGRHFVPHFYNHDPAVVAQAATLLLIAALFQVSDGLQVVGLGALRGLEDVKVPSVVALLAYWAVALPLGYGLGFGLKLGSVGVWIGLLAGLTTVAVVLLWRFRQHSAVAAPMNEAAVVRR</sequence>
<evidence type="ECO:0000256" key="3">
    <source>
        <dbReference type="ARBA" id="ARBA00022449"/>
    </source>
</evidence>
<evidence type="ECO:0000256" key="5">
    <source>
        <dbReference type="ARBA" id="ARBA00022692"/>
    </source>
</evidence>
<dbReference type="Proteomes" id="UP000632273">
    <property type="component" value="Unassembled WGS sequence"/>
</dbReference>
<dbReference type="CDD" id="cd13131">
    <property type="entry name" value="MATE_NorM_like"/>
    <property type="match status" value="1"/>
</dbReference>
<feature type="transmembrane region" description="Helical" evidence="10">
    <location>
        <begin position="240"/>
        <end position="268"/>
    </location>
</feature>
<protein>
    <recommendedName>
        <fullName evidence="9">Multidrug-efflux transporter</fullName>
    </recommendedName>
</protein>
<evidence type="ECO:0000256" key="6">
    <source>
        <dbReference type="ARBA" id="ARBA00022989"/>
    </source>
</evidence>
<dbReference type="NCBIfam" id="TIGR00797">
    <property type="entry name" value="matE"/>
    <property type="match status" value="1"/>
</dbReference>
<reference evidence="12" key="1">
    <citation type="journal article" date="2019" name="Int. J. Syst. Evol. Microbiol.">
        <title>The Global Catalogue of Microorganisms (GCM) 10K type strain sequencing project: providing services to taxonomists for standard genome sequencing and annotation.</title>
        <authorList>
            <consortium name="The Broad Institute Genomics Platform"/>
            <consortium name="The Broad Institute Genome Sequencing Center for Infectious Disease"/>
            <person name="Wu L."/>
            <person name="Ma J."/>
        </authorList>
    </citation>
    <scope>NUCLEOTIDE SEQUENCE [LARGE SCALE GENOMIC DNA]</scope>
    <source>
        <strain evidence="12">CGMCC 1.15197</strain>
    </source>
</reference>
<evidence type="ECO:0000256" key="2">
    <source>
        <dbReference type="ARBA" id="ARBA00022448"/>
    </source>
</evidence>
<feature type="transmembrane region" description="Helical" evidence="10">
    <location>
        <begin position="356"/>
        <end position="380"/>
    </location>
</feature>
<evidence type="ECO:0000256" key="10">
    <source>
        <dbReference type="SAM" id="Phobius"/>
    </source>
</evidence>
<keyword evidence="8 10" id="KW-0472">Membrane</keyword>
<feature type="transmembrane region" description="Helical" evidence="10">
    <location>
        <begin position="392"/>
        <end position="412"/>
    </location>
</feature>
<keyword evidence="6 10" id="KW-1133">Transmembrane helix</keyword>
<evidence type="ECO:0000256" key="1">
    <source>
        <dbReference type="ARBA" id="ARBA00004651"/>
    </source>
</evidence>
<gene>
    <name evidence="11" type="primary">norM</name>
    <name evidence="11" type="ORF">GCM10011383_39260</name>
</gene>
<evidence type="ECO:0000256" key="7">
    <source>
        <dbReference type="ARBA" id="ARBA00023065"/>
    </source>
</evidence>
<name>A0ABQ1USC5_9BACT</name>
<keyword evidence="4" id="KW-1003">Cell membrane</keyword>
<feature type="transmembrane region" description="Helical" evidence="10">
    <location>
        <begin position="123"/>
        <end position="145"/>
    </location>
</feature>
<feature type="transmembrane region" description="Helical" evidence="10">
    <location>
        <begin position="50"/>
        <end position="77"/>
    </location>
</feature>
<dbReference type="Pfam" id="PF01554">
    <property type="entry name" value="MatE"/>
    <property type="match status" value="2"/>
</dbReference>
<dbReference type="InterPro" id="IPR048279">
    <property type="entry name" value="MdtK-like"/>
</dbReference>
<feature type="transmembrane region" description="Helical" evidence="10">
    <location>
        <begin position="192"/>
        <end position="214"/>
    </location>
</feature>
<feature type="transmembrane region" description="Helical" evidence="10">
    <location>
        <begin position="318"/>
        <end position="336"/>
    </location>
</feature>
<feature type="transmembrane region" description="Helical" evidence="10">
    <location>
        <begin position="166"/>
        <end position="186"/>
    </location>
</feature>
<keyword evidence="5 10" id="KW-0812">Transmembrane</keyword>
<comment type="subcellular location">
    <subcellularLocation>
        <location evidence="1">Cell membrane</location>
        <topology evidence="1">Multi-pass membrane protein</topology>
    </subcellularLocation>
</comment>
<keyword evidence="2" id="KW-0813">Transport</keyword>
<keyword evidence="3" id="KW-0050">Antiport</keyword>
<dbReference type="PIRSF" id="PIRSF006603">
    <property type="entry name" value="DinF"/>
    <property type="match status" value="1"/>
</dbReference>
<feature type="transmembrane region" description="Helical" evidence="10">
    <location>
        <begin position="12"/>
        <end position="30"/>
    </location>
</feature>
<dbReference type="PANTHER" id="PTHR43298">
    <property type="entry name" value="MULTIDRUG RESISTANCE PROTEIN NORM-RELATED"/>
    <property type="match status" value="1"/>
</dbReference>